<dbReference type="EMBL" id="JAGDFM010000229">
    <property type="protein sequence ID" value="KAG7381857.1"/>
    <property type="molecule type" value="Genomic_DNA"/>
</dbReference>
<proteinExistence type="predicted"/>
<evidence type="ECO:0000256" key="1">
    <source>
        <dbReference type="ARBA" id="ARBA00004340"/>
    </source>
</evidence>
<keyword evidence="6" id="KW-1185">Reference proteome</keyword>
<sequence>MHLACVVVGQLGVVINVSVEEIAPISVLKETIAKEANRDQRNKPIQCSPERLNLHLARSDGKLFLDPFCSFAEGLLRGEIPEEIEDLVSEEPIDPAQTIRAVFGETMPAGVVHVFIVVPPDVVETADSSTSNNCKRPRVDSLLLSPWEWKSTKTKQREYDPSERYFELSEAEVHASGLAPHSRWLYCRSSFHEQFKFLKDEVCAKGHVGWISGYPGTGKSVTSLAFALSLDTREWIVTWIHVSKFMYASCIRLIGDEQRTRTMNANVKEDVEEIFQIADNDKRHLVLIDNWTADAYTDLTKKCMHWFQEDT</sequence>
<dbReference type="InterPro" id="IPR045379">
    <property type="entry name" value="Crinkler_N"/>
</dbReference>
<evidence type="ECO:0000259" key="4">
    <source>
        <dbReference type="Pfam" id="PF20147"/>
    </source>
</evidence>
<evidence type="ECO:0000313" key="6">
    <source>
        <dbReference type="Proteomes" id="UP000694044"/>
    </source>
</evidence>
<evidence type="ECO:0000256" key="2">
    <source>
        <dbReference type="ARBA" id="ARBA00004613"/>
    </source>
</evidence>
<reference evidence="5" key="1">
    <citation type="submission" date="2021-02" db="EMBL/GenBank/DDBJ databases">
        <authorList>
            <person name="Palmer J.M."/>
        </authorList>
    </citation>
    <scope>NUCLEOTIDE SEQUENCE</scope>
    <source>
        <strain evidence="5">SCRP734</strain>
    </source>
</reference>
<comment type="subcellular location">
    <subcellularLocation>
        <location evidence="1">Host cell</location>
    </subcellularLocation>
    <subcellularLocation>
        <location evidence="2">Secreted</location>
    </subcellularLocation>
</comment>
<protein>
    <recommendedName>
        <fullName evidence="4">Crinkler effector protein N-terminal domain-containing protein</fullName>
    </recommendedName>
</protein>
<dbReference type="OrthoDB" id="77741at2759"/>
<evidence type="ECO:0000313" key="5">
    <source>
        <dbReference type="EMBL" id="KAG7381857.1"/>
    </source>
</evidence>
<feature type="domain" description="Crinkler effector protein N-terminal" evidence="4">
    <location>
        <begin position="1"/>
        <end position="116"/>
    </location>
</feature>
<dbReference type="GO" id="GO:0043657">
    <property type="term" value="C:host cell"/>
    <property type="evidence" value="ECO:0007669"/>
    <property type="project" value="UniProtKB-SubCell"/>
</dbReference>
<keyword evidence="3" id="KW-0964">Secreted</keyword>
<name>A0A8T1VKR5_9STRA</name>
<dbReference type="AlphaFoldDB" id="A0A8T1VKR5"/>
<dbReference type="GO" id="GO:0005576">
    <property type="term" value="C:extracellular region"/>
    <property type="evidence" value="ECO:0007669"/>
    <property type="project" value="UniProtKB-SubCell"/>
</dbReference>
<organism evidence="5 6">
    <name type="scientific">Phytophthora pseudosyringae</name>
    <dbReference type="NCBI Taxonomy" id="221518"/>
    <lineage>
        <taxon>Eukaryota</taxon>
        <taxon>Sar</taxon>
        <taxon>Stramenopiles</taxon>
        <taxon>Oomycota</taxon>
        <taxon>Peronosporomycetes</taxon>
        <taxon>Peronosporales</taxon>
        <taxon>Peronosporaceae</taxon>
        <taxon>Phytophthora</taxon>
    </lineage>
</organism>
<comment type="caution">
    <text evidence="5">The sequence shown here is derived from an EMBL/GenBank/DDBJ whole genome shotgun (WGS) entry which is preliminary data.</text>
</comment>
<gene>
    <name evidence="5" type="ORF">PHYPSEUDO_005513</name>
</gene>
<accession>A0A8T1VKR5</accession>
<evidence type="ECO:0000256" key="3">
    <source>
        <dbReference type="ARBA" id="ARBA00022525"/>
    </source>
</evidence>
<dbReference type="Pfam" id="PF20147">
    <property type="entry name" value="Crinkler"/>
    <property type="match status" value="1"/>
</dbReference>
<dbReference type="Proteomes" id="UP000694044">
    <property type="component" value="Unassembled WGS sequence"/>
</dbReference>